<organism evidence="1">
    <name type="scientific">uncultured Solirubrobacterales bacterium</name>
    <dbReference type="NCBI Taxonomy" id="768556"/>
    <lineage>
        <taxon>Bacteria</taxon>
        <taxon>Bacillati</taxon>
        <taxon>Actinomycetota</taxon>
        <taxon>Thermoleophilia</taxon>
        <taxon>Solirubrobacterales</taxon>
        <taxon>environmental samples</taxon>
    </lineage>
</organism>
<accession>A0A6J4RYX0</accession>
<evidence type="ECO:0000313" key="1">
    <source>
        <dbReference type="EMBL" id="CAA9478806.1"/>
    </source>
</evidence>
<protein>
    <submittedName>
        <fullName evidence="1">Uncharacterized protein</fullName>
    </submittedName>
</protein>
<sequence>MAAIPRPSSPAVRSARSEGFDEFLSLPRQEVLRRAEEAETRSVEKAPLPDPCAKAAWRRLYREMRRSRAASVANLRRQDVERHASMLGYGYFRIRVNSRDGFMPLPG</sequence>
<reference evidence="1" key="1">
    <citation type="submission" date="2020-02" db="EMBL/GenBank/DDBJ databases">
        <authorList>
            <person name="Meier V. D."/>
        </authorList>
    </citation>
    <scope>NUCLEOTIDE SEQUENCE</scope>
    <source>
        <strain evidence="1">AVDCRST_MAG17</strain>
    </source>
</reference>
<name>A0A6J4RYX0_9ACTN</name>
<dbReference type="AlphaFoldDB" id="A0A6J4RYX0"/>
<dbReference type="EMBL" id="CADCVV010000002">
    <property type="protein sequence ID" value="CAA9478806.1"/>
    <property type="molecule type" value="Genomic_DNA"/>
</dbReference>
<gene>
    <name evidence="1" type="ORF">AVDCRST_MAG17-25</name>
</gene>
<proteinExistence type="predicted"/>